<dbReference type="PANTHER" id="PTHR10566:SF113">
    <property type="entry name" value="PROTEIN ACTIVITY OF BC1 COMPLEX KINASE 7, CHLOROPLASTIC"/>
    <property type="match status" value="1"/>
</dbReference>
<dbReference type="Proteomes" id="UP000214746">
    <property type="component" value="Unassembled WGS sequence"/>
</dbReference>
<dbReference type="InterPro" id="IPR050154">
    <property type="entry name" value="UbiB_kinase"/>
</dbReference>
<reference evidence="4" key="1">
    <citation type="submission" date="2018-06" db="EMBL/GenBank/DDBJ databases">
        <title>Paenibacillus xerothermodurans sp. nov. an extremely dry heat resistant spore forming bacterium isolated from the soil of Cape Canaveral, Florida.</title>
        <authorList>
            <person name="Seuylemezian A."/>
            <person name="Kaur N."/>
            <person name="Patil P."/>
            <person name="Patil P."/>
            <person name="Mayilraj S."/>
            <person name="Vaishampayan P."/>
        </authorList>
    </citation>
    <scope>NUCLEOTIDE SEQUENCE [LARGE SCALE GENOMIC DNA]</scope>
    <source>
        <strain evidence="4">ATCC 27380</strain>
    </source>
</reference>
<evidence type="ECO:0000259" key="3">
    <source>
        <dbReference type="Pfam" id="PF03109"/>
    </source>
</evidence>
<feature type="domain" description="ABC1 atypical kinase-like" evidence="3">
    <location>
        <begin position="14"/>
        <end position="63"/>
    </location>
</feature>
<accession>A0A2W1NEI1</accession>
<evidence type="ECO:0000256" key="1">
    <source>
        <dbReference type="ARBA" id="ARBA00009670"/>
    </source>
</evidence>
<comment type="caution">
    <text evidence="4">The sequence shown here is derived from an EMBL/GenBank/DDBJ whole genome shotgun (WGS) entry which is preliminary data.</text>
</comment>
<keyword evidence="5" id="KW-1185">Reference proteome</keyword>
<evidence type="ECO:0000256" key="2">
    <source>
        <dbReference type="SAM" id="MobiDB-lite"/>
    </source>
</evidence>
<dbReference type="EMBL" id="NHRJ02000001">
    <property type="protein sequence ID" value="PZE22344.1"/>
    <property type="molecule type" value="Genomic_DNA"/>
</dbReference>
<dbReference type="InterPro" id="IPR004147">
    <property type="entry name" value="ABC1_dom"/>
</dbReference>
<comment type="similarity">
    <text evidence="1">Belongs to the protein kinase superfamily. ADCK protein kinase family.</text>
</comment>
<dbReference type="AlphaFoldDB" id="A0A2W1NEI1"/>
<dbReference type="PANTHER" id="PTHR10566">
    <property type="entry name" value="CHAPERONE-ACTIVITY OF BC1 COMPLEX CABC1 -RELATED"/>
    <property type="match status" value="1"/>
</dbReference>
<evidence type="ECO:0000313" key="5">
    <source>
        <dbReference type="Proteomes" id="UP000214746"/>
    </source>
</evidence>
<organism evidence="4 5">
    <name type="scientific">Paenibacillus xerothermodurans</name>
    <dbReference type="NCBI Taxonomy" id="1977292"/>
    <lineage>
        <taxon>Bacteria</taxon>
        <taxon>Bacillati</taxon>
        <taxon>Bacillota</taxon>
        <taxon>Bacilli</taxon>
        <taxon>Bacillales</taxon>
        <taxon>Paenibacillaceae</taxon>
        <taxon>Paenibacillus</taxon>
    </lineage>
</organism>
<sequence length="115" mass="12235">MPLLSPGTALAGSTLLEQELHTPVNELLTEFNDQPLAAASIGQVHFGRLSTGEAVAIKIQRPPRRGHSQAGSRHFSRFGRTRGAPRRVGGAVPPARDGCGIFRVLAARTGLYVGR</sequence>
<name>A0A2W1NEI1_PAEXE</name>
<dbReference type="Pfam" id="PF03109">
    <property type="entry name" value="ABC1"/>
    <property type="match status" value="1"/>
</dbReference>
<gene>
    <name evidence="4" type="ORF">CBW46_000705</name>
</gene>
<feature type="region of interest" description="Disordered" evidence="2">
    <location>
        <begin position="61"/>
        <end position="92"/>
    </location>
</feature>
<evidence type="ECO:0000313" key="4">
    <source>
        <dbReference type="EMBL" id="PZE22344.1"/>
    </source>
</evidence>
<protein>
    <recommendedName>
        <fullName evidence="3">ABC1 atypical kinase-like domain-containing protein</fullName>
    </recommendedName>
</protein>
<feature type="compositionally biased region" description="Basic residues" evidence="2">
    <location>
        <begin position="74"/>
        <end position="85"/>
    </location>
</feature>
<proteinExistence type="inferred from homology"/>